<sequence length="594" mass="63459">MKIPYSQVHVNSDIIFAGRSGQIQTFNLKDGSLIFTWKHPDVGKVAEAVSKNAQAAEKEEKPDAVAAAAAADIAPKEQEQEQGQEQEQEEDGPPAKRQKMAGDKVPADETASASAEAAALKNGKKDDGEKASKKNHKFKKAVRPPFRVPERPIVTHLTTTSDGKYLVAVTGHDKVIWVLEHDGQGRLTQLSQRAMPKRPSAVVVAPGANGDDDTQILCADKFGDVYSLPLVPAAGAPGAAVTRPAARPLRQPAANALTVHSKRNLEALRDQQKQLELDRARLLEAKDKEAEGSSGSSGGADGKRPTPTFEMTLQLGHVSMLTDLVVAQDDKGRRYIVTSDRDEHIRVSRFMPQAHVIEGFCLGHTDFIGAMAVAGPSRPDVLVSGGGDDHLIAWDWRQAKPLARANALALARTVDPATPHVAISKIYTFVYPGEAGKQLTYVAVVSEGVKAILTWQLASDNTFINPGAIQLPGTPLSLAVVAPSTEEGAPSRMIVAMEPDVATPTAKSLCLFTLTTSEGRLAVDQISDEIGDYAIAGDGESHLEASEEEVHGLLYGIGGLRKQKILEAEGEIEAEAEVPEGGESEVLDDDVVEQ</sequence>
<comment type="similarity">
    <text evidence="6">Belongs to the WD repeat TRM82 family.</text>
</comment>
<feature type="compositionally biased region" description="Basic and acidic residues" evidence="7">
    <location>
        <begin position="123"/>
        <end position="132"/>
    </location>
</feature>
<evidence type="ECO:0000256" key="4">
    <source>
        <dbReference type="ARBA" id="ARBA00022737"/>
    </source>
</evidence>
<evidence type="ECO:0000256" key="6">
    <source>
        <dbReference type="HAMAP-Rule" id="MF_03056"/>
    </source>
</evidence>
<evidence type="ECO:0000256" key="3">
    <source>
        <dbReference type="ARBA" id="ARBA00022694"/>
    </source>
</evidence>
<accession>A0A9P4YXE3</accession>
<keyword evidence="9" id="KW-1185">Reference proteome</keyword>
<gene>
    <name evidence="8" type="ORF">GMORB2_6263</name>
</gene>
<evidence type="ECO:0000256" key="2">
    <source>
        <dbReference type="ARBA" id="ARBA00022574"/>
    </source>
</evidence>
<dbReference type="EMBL" id="JAANYQ010000006">
    <property type="protein sequence ID" value="KAF4123562.1"/>
    <property type="molecule type" value="Genomic_DNA"/>
</dbReference>
<name>A0A9P4YXE3_9HYPO</name>
<feature type="region of interest" description="Disordered" evidence="7">
    <location>
        <begin position="573"/>
        <end position="594"/>
    </location>
</feature>
<dbReference type="InterPro" id="IPR001680">
    <property type="entry name" value="WD40_rpt"/>
</dbReference>
<keyword evidence="3 6" id="KW-0819">tRNA processing</keyword>
<evidence type="ECO:0000256" key="7">
    <source>
        <dbReference type="SAM" id="MobiDB-lite"/>
    </source>
</evidence>
<feature type="compositionally biased region" description="Basic residues" evidence="7">
    <location>
        <begin position="133"/>
        <end position="142"/>
    </location>
</feature>
<protein>
    <submittedName>
        <fullName evidence="8">tRNA (Guanine-N(7)-)-methyltransferase subunit TRM82</fullName>
    </submittedName>
</protein>
<dbReference type="Proteomes" id="UP000749293">
    <property type="component" value="Unassembled WGS sequence"/>
</dbReference>
<feature type="compositionally biased region" description="Low complexity" evidence="7">
    <location>
        <begin position="64"/>
        <end position="73"/>
    </location>
</feature>
<dbReference type="GO" id="GO:0043527">
    <property type="term" value="C:tRNA methyltransferase complex"/>
    <property type="evidence" value="ECO:0007669"/>
    <property type="project" value="TreeGrafter"/>
</dbReference>
<dbReference type="GO" id="GO:0005829">
    <property type="term" value="C:cytosol"/>
    <property type="evidence" value="ECO:0007669"/>
    <property type="project" value="TreeGrafter"/>
</dbReference>
<proteinExistence type="inferred from homology"/>
<dbReference type="OrthoDB" id="339900at2759"/>
<reference evidence="8" key="1">
    <citation type="submission" date="2020-03" db="EMBL/GenBank/DDBJ databases">
        <title>Site-based positive gene gene selection in Geosmithia morbida across the United States reveals a broad range of putative effectors and factors for local host and environmental adapation.</title>
        <authorList>
            <person name="Onufrak A."/>
            <person name="Murdoch R.W."/>
            <person name="Gazis R."/>
            <person name="Huff M."/>
            <person name="Staton M."/>
            <person name="Klingeman W."/>
            <person name="Hadziabdic D."/>
        </authorList>
    </citation>
    <scope>NUCLEOTIDE SEQUENCE</scope>
    <source>
        <strain evidence="8">1262</strain>
    </source>
</reference>
<dbReference type="Gene3D" id="2.130.10.10">
    <property type="entry name" value="YVTN repeat-like/Quinoprotein amine dehydrogenase"/>
    <property type="match status" value="1"/>
</dbReference>
<dbReference type="InterPro" id="IPR011047">
    <property type="entry name" value="Quinoprotein_ADH-like_sf"/>
</dbReference>
<feature type="compositionally biased region" description="Acidic residues" evidence="7">
    <location>
        <begin position="80"/>
        <end position="92"/>
    </location>
</feature>
<dbReference type="InterPro" id="IPR015943">
    <property type="entry name" value="WD40/YVTN_repeat-like_dom_sf"/>
</dbReference>
<dbReference type="GeneID" id="55972488"/>
<dbReference type="HAMAP" id="MF_03056">
    <property type="entry name" value="TRM82"/>
    <property type="match status" value="1"/>
</dbReference>
<dbReference type="RefSeq" id="XP_035322214.1">
    <property type="nucleotide sequence ID" value="XM_035468233.1"/>
</dbReference>
<dbReference type="AlphaFoldDB" id="A0A9P4YXE3"/>
<comment type="caution">
    <text evidence="8">The sequence shown here is derived from an EMBL/GenBank/DDBJ whole genome shotgun (WGS) entry which is preliminary data.</text>
</comment>
<evidence type="ECO:0000256" key="5">
    <source>
        <dbReference type="ARBA" id="ARBA00023242"/>
    </source>
</evidence>
<dbReference type="InterPro" id="IPR028884">
    <property type="entry name" value="Trm82"/>
</dbReference>
<dbReference type="SMART" id="SM00320">
    <property type="entry name" value="WD40"/>
    <property type="match status" value="2"/>
</dbReference>
<keyword evidence="5 6" id="KW-0539">Nucleus</keyword>
<evidence type="ECO:0000313" key="8">
    <source>
        <dbReference type="EMBL" id="KAF4123562.1"/>
    </source>
</evidence>
<dbReference type="GO" id="GO:0106004">
    <property type="term" value="P:tRNA (guanine-N7)-methylation"/>
    <property type="evidence" value="ECO:0007669"/>
    <property type="project" value="UniProtKB-UniRule"/>
</dbReference>
<feature type="compositionally biased region" description="Low complexity" evidence="7">
    <location>
        <begin position="108"/>
        <end position="119"/>
    </location>
</feature>
<comment type="pathway">
    <text evidence="6">tRNA modification; N(7)-methylguanine-tRNA biosynthesis.</text>
</comment>
<feature type="region of interest" description="Disordered" evidence="7">
    <location>
        <begin position="53"/>
        <end position="143"/>
    </location>
</feature>
<keyword evidence="2 6" id="KW-0853">WD repeat</keyword>
<dbReference type="SUPFAM" id="SSF50998">
    <property type="entry name" value="Quinoprotein alcohol dehydrogenase-like"/>
    <property type="match status" value="1"/>
</dbReference>
<evidence type="ECO:0000313" key="9">
    <source>
        <dbReference type="Proteomes" id="UP000749293"/>
    </source>
</evidence>
<keyword evidence="4 6" id="KW-0677">Repeat</keyword>
<evidence type="ECO:0000256" key="1">
    <source>
        <dbReference type="ARBA" id="ARBA00004123"/>
    </source>
</evidence>
<dbReference type="PANTHER" id="PTHR16288">
    <property type="entry name" value="WD40 REPEAT PROTEIN 4"/>
    <property type="match status" value="1"/>
</dbReference>
<organism evidence="8 9">
    <name type="scientific">Geosmithia morbida</name>
    <dbReference type="NCBI Taxonomy" id="1094350"/>
    <lineage>
        <taxon>Eukaryota</taxon>
        <taxon>Fungi</taxon>
        <taxon>Dikarya</taxon>
        <taxon>Ascomycota</taxon>
        <taxon>Pezizomycotina</taxon>
        <taxon>Sordariomycetes</taxon>
        <taxon>Hypocreomycetidae</taxon>
        <taxon>Hypocreales</taxon>
        <taxon>Bionectriaceae</taxon>
        <taxon>Geosmithia</taxon>
    </lineage>
</organism>
<comment type="subcellular location">
    <subcellularLocation>
        <location evidence="1 6">Nucleus</location>
    </subcellularLocation>
</comment>
<dbReference type="GO" id="GO:0005634">
    <property type="term" value="C:nucleus"/>
    <property type="evidence" value="ECO:0007669"/>
    <property type="project" value="UniProtKB-SubCell"/>
</dbReference>
<comment type="function">
    <text evidence="6">Required for the formation of N(7)-methylguanine at position 46 (m7G46) in tRNA. In the complex, it is required to stabilize and induce conformational changes of the catalytic subunit.</text>
</comment>
<dbReference type="PANTHER" id="PTHR16288:SF0">
    <property type="entry name" value="TRNA (GUANINE-N(7)-)-METHYLTRANSFERASE NON-CATALYTIC SUBUNIT WDR4"/>
    <property type="match status" value="1"/>
</dbReference>
<feature type="region of interest" description="Disordered" evidence="7">
    <location>
        <begin position="284"/>
        <end position="308"/>
    </location>
</feature>